<keyword evidence="9" id="KW-0808">Transferase</keyword>
<dbReference type="AlphaFoldDB" id="F6EWM9"/>
<comment type="similarity">
    <text evidence="7">Belongs to the PurK/PurT family.</text>
</comment>
<dbReference type="HOGENOM" id="CLU_011534_1_3_5"/>
<comment type="pathway">
    <text evidence="7">Purine metabolism; IMP biosynthesis via de novo pathway; N(2)-formyl-N(1)-(5-phospho-D-ribosyl)glycinamide from N(1)-(5-phospho-D-ribosyl)glycinamide (formate route): step 1/1.</text>
</comment>
<keyword evidence="3 7" id="KW-0547">Nucleotide-binding</keyword>
<keyword evidence="2 7" id="KW-0479">Metal-binding</keyword>
<feature type="binding site" evidence="7">
    <location>
        <position position="147"/>
    </location>
    <ligand>
        <name>ATP</name>
        <dbReference type="ChEBI" id="CHEBI:30616"/>
    </ligand>
</feature>
<evidence type="ECO:0000256" key="1">
    <source>
        <dbReference type="ARBA" id="ARBA00022598"/>
    </source>
</evidence>
<dbReference type="InterPro" id="IPR013815">
    <property type="entry name" value="ATP_grasp_subdomain_1"/>
</dbReference>
<feature type="binding site" evidence="7">
    <location>
        <begin position="187"/>
        <end position="190"/>
    </location>
    <ligand>
        <name>ATP</name>
        <dbReference type="ChEBI" id="CHEBI:30616"/>
    </ligand>
</feature>
<keyword evidence="6 7" id="KW-0460">Magnesium</keyword>
<dbReference type="EC" id="6.3.1.21" evidence="7"/>
<comment type="catalytic activity">
    <reaction evidence="7">
        <text>N(1)-(5-phospho-beta-D-ribosyl)glycinamide + formate + ATP = N(2)-formyl-N(1)-(5-phospho-beta-D-ribosyl)glycinamide + ADP + phosphate + H(+)</text>
        <dbReference type="Rhea" id="RHEA:24829"/>
        <dbReference type="ChEBI" id="CHEBI:15378"/>
        <dbReference type="ChEBI" id="CHEBI:15740"/>
        <dbReference type="ChEBI" id="CHEBI:30616"/>
        <dbReference type="ChEBI" id="CHEBI:43474"/>
        <dbReference type="ChEBI" id="CHEBI:143788"/>
        <dbReference type="ChEBI" id="CHEBI:147286"/>
        <dbReference type="ChEBI" id="CHEBI:456216"/>
        <dbReference type="EC" id="6.3.1.21"/>
    </reaction>
</comment>
<proteinExistence type="inferred from homology"/>
<dbReference type="EMBL" id="CP002798">
    <property type="protein sequence ID" value="AEG49001.1"/>
    <property type="molecule type" value="Genomic_DNA"/>
</dbReference>
<comment type="subunit">
    <text evidence="7">Homodimer.</text>
</comment>
<dbReference type="NCBIfam" id="NF006766">
    <property type="entry name" value="PRK09288.1"/>
    <property type="match status" value="1"/>
</dbReference>
<evidence type="ECO:0000256" key="6">
    <source>
        <dbReference type="ARBA" id="ARBA00022842"/>
    </source>
</evidence>
<evidence type="ECO:0000256" key="3">
    <source>
        <dbReference type="ARBA" id="ARBA00022741"/>
    </source>
</evidence>
<dbReference type="GO" id="GO:0016829">
    <property type="term" value="F:lyase activity"/>
    <property type="evidence" value="ECO:0007669"/>
    <property type="project" value="UniProtKB-KW"/>
</dbReference>
<evidence type="ECO:0000259" key="8">
    <source>
        <dbReference type="PROSITE" id="PS50975"/>
    </source>
</evidence>
<dbReference type="Pfam" id="PF02222">
    <property type="entry name" value="ATP-grasp"/>
    <property type="match status" value="1"/>
</dbReference>
<keyword evidence="4 7" id="KW-0658">Purine biosynthesis</keyword>
<dbReference type="STRING" id="690566.Sphch_1312"/>
<comment type="function">
    <text evidence="7">Involved in the de novo purine biosynthesis. Catalyzes the transfer of formate to 5-phospho-ribosyl-glycinamide (GAR), producing 5-phospho-ribosyl-N-formylglycinamide (FGAR). Formate is provided by PurU via hydrolysis of 10-formyl-tetrahydrofolate.</text>
</comment>
<dbReference type="Pfam" id="PF22660">
    <property type="entry name" value="RS_preATP-grasp-like"/>
    <property type="match status" value="1"/>
</dbReference>
<evidence type="ECO:0000313" key="9">
    <source>
        <dbReference type="EMBL" id="AEG49001.1"/>
    </source>
</evidence>
<feature type="binding site" evidence="7">
    <location>
        <position position="106"/>
    </location>
    <ligand>
        <name>ATP</name>
        <dbReference type="ChEBI" id="CHEBI:30616"/>
    </ligand>
</feature>
<feature type="domain" description="ATP-grasp" evidence="8">
    <location>
        <begin position="111"/>
        <end position="300"/>
    </location>
</feature>
<dbReference type="PANTHER" id="PTHR43055">
    <property type="entry name" value="FORMATE-DEPENDENT PHOSPHORIBOSYLGLYCINAMIDE FORMYLTRANSFERASE"/>
    <property type="match status" value="1"/>
</dbReference>
<dbReference type="SUPFAM" id="SSF52440">
    <property type="entry name" value="PreATP-grasp domain"/>
    <property type="match status" value="1"/>
</dbReference>
<keyword evidence="9" id="KW-0456">Lyase</keyword>
<feature type="binding site" evidence="7">
    <location>
        <position position="74"/>
    </location>
    <ligand>
        <name>N(1)-(5-phospho-beta-D-ribosyl)glycinamide</name>
        <dbReference type="ChEBI" id="CHEBI:143788"/>
    </ligand>
</feature>
<feature type="binding site" evidence="7">
    <location>
        <begin position="152"/>
        <end position="157"/>
    </location>
    <ligand>
        <name>ATP</name>
        <dbReference type="ChEBI" id="CHEBI:30616"/>
    </ligand>
</feature>
<keyword evidence="10" id="KW-1185">Reference proteome</keyword>
<dbReference type="InterPro" id="IPR011761">
    <property type="entry name" value="ATP-grasp"/>
</dbReference>
<dbReference type="PANTHER" id="PTHR43055:SF1">
    <property type="entry name" value="FORMATE-DEPENDENT PHOSPHORIBOSYLGLYCINAMIDE FORMYLTRANSFERASE"/>
    <property type="match status" value="1"/>
</dbReference>
<dbReference type="GO" id="GO:0005524">
    <property type="term" value="F:ATP binding"/>
    <property type="evidence" value="ECO:0007669"/>
    <property type="project" value="UniProtKB-UniRule"/>
</dbReference>
<dbReference type="UniPathway" id="UPA00074">
    <property type="reaction ID" value="UER00127"/>
</dbReference>
<dbReference type="Proteomes" id="UP000007150">
    <property type="component" value="Chromosome 1"/>
</dbReference>
<evidence type="ECO:0000313" key="10">
    <source>
        <dbReference type="Proteomes" id="UP000007150"/>
    </source>
</evidence>
<evidence type="ECO:0000256" key="5">
    <source>
        <dbReference type="ARBA" id="ARBA00022840"/>
    </source>
</evidence>
<protein>
    <recommendedName>
        <fullName evidence="7">Formate-dependent phosphoribosylglycinamide formyltransferase</fullName>
        <ecNumber evidence="7">6.3.1.21</ecNumber>
    </recommendedName>
    <alternativeName>
        <fullName evidence="7">5'-phosphoribosylglycinamide transformylase 2</fullName>
    </alternativeName>
    <alternativeName>
        <fullName evidence="7">Formate-dependent GAR transformylase</fullName>
    </alternativeName>
    <alternativeName>
        <fullName evidence="7">GAR transformylase 2</fullName>
        <shortName evidence="7">GART 2</shortName>
    </alternativeName>
    <alternativeName>
        <fullName evidence="7">Non-folate glycinamide ribonucleotide transformylase</fullName>
    </alternativeName>
    <alternativeName>
        <fullName evidence="7">Phosphoribosylglycinamide formyltransferase 2</fullName>
    </alternativeName>
</protein>
<dbReference type="InterPro" id="IPR016185">
    <property type="entry name" value="PreATP-grasp_dom_sf"/>
</dbReference>
<dbReference type="InterPro" id="IPR054350">
    <property type="entry name" value="PurT/PurK_preATP-grasp"/>
</dbReference>
<evidence type="ECO:0000256" key="2">
    <source>
        <dbReference type="ARBA" id="ARBA00022723"/>
    </source>
</evidence>
<dbReference type="Gene3D" id="3.40.50.20">
    <property type="match status" value="1"/>
</dbReference>
<dbReference type="GO" id="GO:0006189">
    <property type="term" value="P:'de novo' IMP biosynthetic process"/>
    <property type="evidence" value="ECO:0007669"/>
    <property type="project" value="UniProtKB-UniRule"/>
</dbReference>
<organism evidence="9 10">
    <name type="scientific">Sphingobium chlorophenolicum L-1</name>
    <dbReference type="NCBI Taxonomy" id="690566"/>
    <lineage>
        <taxon>Bacteria</taxon>
        <taxon>Pseudomonadati</taxon>
        <taxon>Pseudomonadota</taxon>
        <taxon>Alphaproteobacteria</taxon>
        <taxon>Sphingomonadales</taxon>
        <taxon>Sphingomonadaceae</taxon>
        <taxon>Sphingobium</taxon>
    </lineage>
</organism>
<name>F6EWM9_SPHCR</name>
<feature type="binding site" evidence="7">
    <location>
        <begin position="14"/>
        <end position="15"/>
    </location>
    <ligand>
        <name>N(1)-(5-phospho-beta-D-ribosyl)glycinamide</name>
        <dbReference type="ChEBI" id="CHEBI:143788"/>
    </ligand>
</feature>
<reference evidence="9 10" key="1">
    <citation type="submission" date="2011-05" db="EMBL/GenBank/DDBJ databases">
        <title>Complete sequence of chromosome 1 of Sphingobium chlorophenolicum L-1.</title>
        <authorList>
            <consortium name="US DOE Joint Genome Institute"/>
            <person name="Lucas S."/>
            <person name="Han J."/>
            <person name="Lapidus A."/>
            <person name="Cheng J.-F."/>
            <person name="Goodwin L."/>
            <person name="Pitluck S."/>
            <person name="Peters L."/>
            <person name="Daligault H."/>
            <person name="Han C."/>
            <person name="Tapia R."/>
            <person name="Land M."/>
            <person name="Hauser L."/>
            <person name="Kyrpides N."/>
            <person name="Ivanova N."/>
            <person name="Pagani I."/>
            <person name="Turner P."/>
            <person name="Copley S."/>
            <person name="Woyke T."/>
        </authorList>
    </citation>
    <scope>NUCLEOTIDE SEQUENCE [LARGE SCALE GENOMIC DNA]</scope>
    <source>
        <strain evidence="9 10">L-1</strain>
    </source>
</reference>
<dbReference type="FunFam" id="3.40.50.20:FF:000022">
    <property type="entry name" value="Formate-dependent phosphoribosylglycinamide formyltransferase"/>
    <property type="match status" value="1"/>
</dbReference>
<evidence type="ECO:0000256" key="7">
    <source>
        <dbReference type="HAMAP-Rule" id="MF_01643"/>
    </source>
</evidence>
<dbReference type="HAMAP" id="MF_01643">
    <property type="entry name" value="PurT"/>
    <property type="match status" value="1"/>
</dbReference>
<feature type="binding site" evidence="7">
    <location>
        <position position="271"/>
    </location>
    <ligand>
        <name>Mg(2+)</name>
        <dbReference type="ChEBI" id="CHEBI:18420"/>
    </ligand>
</feature>
<accession>F6EWM9</accession>
<comment type="caution">
    <text evidence="7">Lacks conserved residue(s) required for the propagation of feature annotation.</text>
</comment>
<evidence type="ECO:0000256" key="4">
    <source>
        <dbReference type="ARBA" id="ARBA00022755"/>
    </source>
</evidence>
<feature type="binding site" evidence="7">
    <location>
        <position position="259"/>
    </location>
    <ligand>
        <name>Mg(2+)</name>
        <dbReference type="ChEBI" id="CHEBI:18420"/>
    </ligand>
</feature>
<dbReference type="GO" id="GO:0043815">
    <property type="term" value="F:phosphoribosylglycinamide formyltransferase 2 activity"/>
    <property type="evidence" value="ECO:0007669"/>
    <property type="project" value="UniProtKB-UniRule"/>
</dbReference>
<feature type="binding site" evidence="7">
    <location>
        <position position="195"/>
    </location>
    <ligand>
        <name>ATP</name>
        <dbReference type="ChEBI" id="CHEBI:30616"/>
    </ligand>
</feature>
<feature type="binding site" evidence="7">
    <location>
        <position position="278"/>
    </location>
    <ligand>
        <name>N(1)-(5-phospho-beta-D-ribosyl)glycinamide</name>
        <dbReference type="ChEBI" id="CHEBI:143788"/>
    </ligand>
</feature>
<dbReference type="PROSITE" id="PS50975">
    <property type="entry name" value="ATP_GRASP"/>
    <property type="match status" value="1"/>
</dbReference>
<dbReference type="Gene3D" id="3.30.1490.20">
    <property type="entry name" value="ATP-grasp fold, A domain"/>
    <property type="match status" value="1"/>
</dbReference>
<keyword evidence="1 7" id="KW-0436">Ligase</keyword>
<dbReference type="SUPFAM" id="SSF56059">
    <property type="entry name" value="Glutathione synthetase ATP-binding domain-like"/>
    <property type="match status" value="1"/>
</dbReference>
<dbReference type="InterPro" id="IPR003135">
    <property type="entry name" value="ATP-grasp_carboxylate-amine"/>
</dbReference>
<dbReference type="GO" id="GO:0000287">
    <property type="term" value="F:magnesium ion binding"/>
    <property type="evidence" value="ECO:0007669"/>
    <property type="project" value="InterPro"/>
</dbReference>
<sequence length="415" mass="45369">MAFTAKILLLGSGELGREFVISAKRLGAQVIACDSYAGAPAMQVADGHEVFSMLDADLLAKAIEKHKPDFVVPEIEAIRTEVLADFEARGVTVVPSARATIMTMNRDRIREVAAVELGLRTSRYRYAETLEEVLAGAAHTGLPCVIKPVMSSSGKGQSTVRTARELEAAWTYAVANMRGDRSRVIVEEFIAFDYEITLLTVRSREGVSFCPPIGHRQERGDYQESWQPTPMSSAALSAAQDMARKVVDNLGGYGIFGVEFFVKGEDVIFSELSPRPHDTGMVTLISQNFSEFDLHARAILGLPVPEVRLAGGAASAVILADREADDFRFEGWQRRSRHPAGKSICGCSASRRPGPIAGWAWFWPRRRMRTRHGPLRRRLRARCGLFMGDEGEGPSRPLPQAGGECLGMASTAISS</sequence>
<dbReference type="GO" id="GO:0004644">
    <property type="term" value="F:phosphoribosylglycinamide formyltransferase activity"/>
    <property type="evidence" value="ECO:0007669"/>
    <property type="project" value="InterPro"/>
</dbReference>
<dbReference type="InterPro" id="IPR005862">
    <property type="entry name" value="PurT"/>
</dbReference>
<dbReference type="KEGG" id="sch:Sphch_1312"/>
<dbReference type="GO" id="GO:0005829">
    <property type="term" value="C:cytosol"/>
    <property type="evidence" value="ECO:0007669"/>
    <property type="project" value="TreeGrafter"/>
</dbReference>
<gene>
    <name evidence="7" type="primary">purT</name>
    <name evidence="9" type="ORF">Sphch_1312</name>
</gene>
<dbReference type="Gene3D" id="3.30.470.20">
    <property type="entry name" value="ATP-grasp fold, B domain"/>
    <property type="match status" value="1"/>
</dbReference>
<keyword evidence="5 7" id="KW-0067">ATP-binding</keyword>